<dbReference type="GO" id="GO:0016020">
    <property type="term" value="C:membrane"/>
    <property type="evidence" value="ECO:0007669"/>
    <property type="project" value="TreeGrafter"/>
</dbReference>
<evidence type="ECO:0000313" key="5">
    <source>
        <dbReference type="EMBL" id="JAQ16646.1"/>
    </source>
</evidence>
<protein>
    <submittedName>
        <fullName evidence="4">Golgi-associated PDZ and coiled-coil motif-containing protein</fullName>
    </submittedName>
</protein>
<accession>A0A0A9Y0D5</accession>
<feature type="coiled-coil region" evidence="1">
    <location>
        <begin position="144"/>
        <end position="175"/>
    </location>
</feature>
<reference evidence="5" key="3">
    <citation type="journal article" date="2016" name="Gigascience">
        <title>De novo construction of an expanded transcriptome assembly for the western tarnished plant bug, Lygus hesperus.</title>
        <authorList>
            <person name="Tassone E.E."/>
            <person name="Geib S.M."/>
            <person name="Hall B."/>
            <person name="Fabrick J.A."/>
            <person name="Brent C.S."/>
            <person name="Hull J.J."/>
        </authorList>
    </citation>
    <scope>NUCLEOTIDE SEQUENCE</scope>
</reference>
<evidence type="ECO:0000256" key="2">
    <source>
        <dbReference type="SAM" id="MobiDB-lite"/>
    </source>
</evidence>
<dbReference type="GO" id="GO:0030140">
    <property type="term" value="C:trans-Golgi network transport vesicle"/>
    <property type="evidence" value="ECO:0007669"/>
    <property type="project" value="TreeGrafter"/>
</dbReference>
<reference evidence="4" key="1">
    <citation type="journal article" date="2014" name="PLoS ONE">
        <title>Transcriptome-Based Identification of ABC Transporters in the Western Tarnished Plant Bug Lygus hesperus.</title>
        <authorList>
            <person name="Hull J.J."/>
            <person name="Chaney K."/>
            <person name="Geib S.M."/>
            <person name="Fabrick J.A."/>
            <person name="Brent C.S."/>
            <person name="Walsh D."/>
            <person name="Lavine L.C."/>
        </authorList>
    </citation>
    <scope>NUCLEOTIDE SEQUENCE</scope>
</reference>
<sequence length="511" mass="57229">MAVTAMSFRWLDLLEKEFDKAYVDLDILIGELDSDEPEMVFAARQKMSTLSSCFAQLTHKAQTIFQNNAKVEAELVDMRSSLVDLETRNDDLTEDLHRAIHQIHKMKLQRVNTKEEGQIITTNLNKALAERSPTHQAIQSGVNVDKLVRHLENWKKRLEIENESLRATIASLQAEVCGARLSARYLDKELAGRIQQLQLAGRTDMVAAVKDRLWAQLEAEILVQRQKTVVRAVRQRDTRTPNSDILNTPRTVVLKRDNNSLGLGISITGGREHGVPILISELEPGGGTEQLYVGDAILEVNGIDLTQVSHNEAVKILSNQLGEVKLKVRYVGQDDTEDDSDISQLRYGFFNDGNNMNYENGYNKEVTPTAPRTPDSSVRDLSEESSYTSSPRTSDVQEVVTKIDTPVEAVAPAKTEPTSPLHIGVTTLQKIFRTLSPSGPAWKDQESVDSDHLYNHQNQSKTVTTFFNDTYVSHKTTGKNKDRHKNDKQVYCPEVNNYVDGMGDANFGTPV</sequence>
<dbReference type="EMBL" id="GDHC01001983">
    <property type="protein sequence ID" value="JAQ16646.1"/>
    <property type="molecule type" value="Transcribed_RNA"/>
</dbReference>
<feature type="coiled-coil region" evidence="1">
    <location>
        <begin position="68"/>
        <end position="109"/>
    </location>
</feature>
<dbReference type="SMART" id="SM00228">
    <property type="entry name" value="PDZ"/>
    <property type="match status" value="1"/>
</dbReference>
<organism evidence="4">
    <name type="scientific">Lygus hesperus</name>
    <name type="common">Western plant bug</name>
    <dbReference type="NCBI Taxonomy" id="30085"/>
    <lineage>
        <taxon>Eukaryota</taxon>
        <taxon>Metazoa</taxon>
        <taxon>Ecdysozoa</taxon>
        <taxon>Arthropoda</taxon>
        <taxon>Hexapoda</taxon>
        <taxon>Insecta</taxon>
        <taxon>Pterygota</taxon>
        <taxon>Neoptera</taxon>
        <taxon>Paraneoptera</taxon>
        <taxon>Hemiptera</taxon>
        <taxon>Heteroptera</taxon>
        <taxon>Panheteroptera</taxon>
        <taxon>Cimicomorpha</taxon>
        <taxon>Miridae</taxon>
        <taxon>Mirini</taxon>
        <taxon>Lygus</taxon>
    </lineage>
</organism>
<dbReference type="Pfam" id="PF00595">
    <property type="entry name" value="PDZ"/>
    <property type="match status" value="1"/>
</dbReference>
<evidence type="ECO:0000259" key="3">
    <source>
        <dbReference type="PROSITE" id="PS50106"/>
    </source>
</evidence>
<dbReference type="PANTHER" id="PTHR16528">
    <property type="entry name" value="GOLGI-ASSOCIATED PDZ AND COILED-COIL MOTIF-CONTAINING"/>
    <property type="match status" value="1"/>
</dbReference>
<evidence type="ECO:0000256" key="1">
    <source>
        <dbReference type="SAM" id="Coils"/>
    </source>
</evidence>
<feature type="compositionally biased region" description="Polar residues" evidence="2">
    <location>
        <begin position="384"/>
        <end position="396"/>
    </location>
</feature>
<dbReference type="GO" id="GO:2000009">
    <property type="term" value="P:negative regulation of protein localization to cell surface"/>
    <property type="evidence" value="ECO:0007669"/>
    <property type="project" value="TreeGrafter"/>
</dbReference>
<dbReference type="GO" id="GO:0005794">
    <property type="term" value="C:Golgi apparatus"/>
    <property type="evidence" value="ECO:0007669"/>
    <property type="project" value="InterPro"/>
</dbReference>
<dbReference type="SUPFAM" id="SSF50156">
    <property type="entry name" value="PDZ domain-like"/>
    <property type="match status" value="1"/>
</dbReference>
<gene>
    <name evidence="4" type="primary">GOPC</name>
    <name evidence="4" type="ORF">CM83_66400</name>
    <name evidence="5" type="ORF">g.57554</name>
</gene>
<keyword evidence="1" id="KW-0175">Coiled coil</keyword>
<dbReference type="AlphaFoldDB" id="A0A0A9Y0D5"/>
<evidence type="ECO:0000313" key="4">
    <source>
        <dbReference type="EMBL" id="JAG24573.1"/>
    </source>
</evidence>
<dbReference type="PROSITE" id="PS50106">
    <property type="entry name" value="PDZ"/>
    <property type="match status" value="1"/>
</dbReference>
<feature type="domain" description="PDZ" evidence="3">
    <location>
        <begin position="251"/>
        <end position="332"/>
    </location>
</feature>
<dbReference type="InterPro" id="IPR036034">
    <property type="entry name" value="PDZ_sf"/>
</dbReference>
<dbReference type="GO" id="GO:0044325">
    <property type="term" value="F:transmembrane transporter binding"/>
    <property type="evidence" value="ECO:0007669"/>
    <property type="project" value="TreeGrafter"/>
</dbReference>
<dbReference type="InterPro" id="IPR038879">
    <property type="entry name" value="GOPC"/>
</dbReference>
<dbReference type="EMBL" id="GBHO01019031">
    <property type="protein sequence ID" value="JAG24573.1"/>
    <property type="molecule type" value="Transcribed_RNA"/>
</dbReference>
<reference evidence="4" key="2">
    <citation type="submission" date="2014-07" db="EMBL/GenBank/DDBJ databases">
        <authorList>
            <person name="Hull J."/>
        </authorList>
    </citation>
    <scope>NUCLEOTIDE SEQUENCE</scope>
</reference>
<feature type="region of interest" description="Disordered" evidence="2">
    <location>
        <begin position="359"/>
        <end position="399"/>
    </location>
</feature>
<dbReference type="PANTHER" id="PTHR16528:SF2">
    <property type="entry name" value="GOLGI-ASSOCIATED PDZ AND COILED-COIL MOTIF-CONTAINING PROTEIN"/>
    <property type="match status" value="1"/>
</dbReference>
<dbReference type="InterPro" id="IPR001478">
    <property type="entry name" value="PDZ"/>
</dbReference>
<name>A0A0A9Y0D5_LYGHE</name>
<proteinExistence type="predicted"/>
<dbReference type="Gene3D" id="2.30.42.10">
    <property type="match status" value="1"/>
</dbReference>